<organism evidence="2 3">
    <name type="scientific">Nocardioides islandensis</name>
    <dbReference type="NCBI Taxonomy" id="433663"/>
    <lineage>
        <taxon>Bacteria</taxon>
        <taxon>Bacillati</taxon>
        <taxon>Actinomycetota</taxon>
        <taxon>Actinomycetes</taxon>
        <taxon>Propionibacteriales</taxon>
        <taxon>Nocardioidaceae</taxon>
        <taxon>Nocardioides</taxon>
    </lineage>
</organism>
<sequence length="398" mass="40818">MTSVTVLGLGRMGTAIASRLSSAHDVRSWTRRAGGSPADAVDGAEVVVLALYDGPACHDVLTACLPALTPGVSVVNTTTCSPDEAASLEELVTATGARYVQAPVMGSTPAVDGGRLTVLAGSEPTAEVESVLSVLGETLVFGSSAEAAALKLVANGVLGDSVASLRRSLARGEALGLPRPAVLDVVGRSLLGRFVDGRRAVLDGSGSRPEATFAAGALAKDLALLAAASDTVPEASAALSVLLADGSVGPDDDLSVVGAAAPDLSWLADAHLDVSPEVVADPDVLEPLHAYALTHATGDPAYLPDAFLPTAHVEGYRDGAFASMDLDTFAALFTGPAPDEPTRTRRVERLDVRGSVATAVMTLHHGEVDFTDVFVLLRDPSSGHWRIANKAYERRTSG</sequence>
<dbReference type="Pfam" id="PF03446">
    <property type="entry name" value="NAD_binding_2"/>
    <property type="match status" value="1"/>
</dbReference>
<dbReference type="Proteomes" id="UP000640489">
    <property type="component" value="Unassembled WGS sequence"/>
</dbReference>
<dbReference type="SUPFAM" id="SSF51735">
    <property type="entry name" value="NAD(P)-binding Rossmann-fold domains"/>
    <property type="match status" value="1"/>
</dbReference>
<reference evidence="2" key="1">
    <citation type="submission" date="2020-11" db="EMBL/GenBank/DDBJ databases">
        <title>Nocardioides sp. nov., isolated from Soil of Cynanchum wilfordii Hemsley rhizosphere.</title>
        <authorList>
            <person name="Lee J.-S."/>
            <person name="Suh M.K."/>
            <person name="Kim J.-S."/>
        </authorList>
    </citation>
    <scope>NUCLEOTIDE SEQUENCE</scope>
    <source>
        <strain evidence="2">KCTC 19275</strain>
    </source>
</reference>
<dbReference type="InterPro" id="IPR032710">
    <property type="entry name" value="NTF2-like_dom_sf"/>
</dbReference>
<dbReference type="SUPFAM" id="SSF54427">
    <property type="entry name" value="NTF2-like"/>
    <property type="match status" value="1"/>
</dbReference>
<dbReference type="InterPro" id="IPR008927">
    <property type="entry name" value="6-PGluconate_DH-like_C_sf"/>
</dbReference>
<comment type="caution">
    <text evidence="2">The sequence shown here is derived from an EMBL/GenBank/DDBJ whole genome shotgun (WGS) entry which is preliminary data.</text>
</comment>
<dbReference type="InterPro" id="IPR006115">
    <property type="entry name" value="6PGDH_NADP-bd"/>
</dbReference>
<dbReference type="PANTHER" id="PTHR43580:SF2">
    <property type="entry name" value="CYTOKINE-LIKE NUCLEAR FACTOR N-PAC"/>
    <property type="match status" value="1"/>
</dbReference>
<dbReference type="Pfam" id="PF12893">
    <property type="entry name" value="Lumazine_bd_2"/>
    <property type="match status" value="1"/>
</dbReference>
<dbReference type="AlphaFoldDB" id="A0A930YD71"/>
<dbReference type="Gene3D" id="3.10.450.50">
    <property type="match status" value="1"/>
</dbReference>
<dbReference type="EMBL" id="JADKPN010000001">
    <property type="protein sequence ID" value="MBF4762432.1"/>
    <property type="molecule type" value="Genomic_DNA"/>
</dbReference>
<evidence type="ECO:0000259" key="1">
    <source>
        <dbReference type="Pfam" id="PF03446"/>
    </source>
</evidence>
<dbReference type="RefSeq" id="WP_194705547.1">
    <property type="nucleotide sequence ID" value="NZ_JADKPN010000001.1"/>
</dbReference>
<dbReference type="Gene3D" id="3.40.50.720">
    <property type="entry name" value="NAD(P)-binding Rossmann-like Domain"/>
    <property type="match status" value="1"/>
</dbReference>
<dbReference type="Gene3D" id="1.10.1040.10">
    <property type="entry name" value="N-(1-d-carboxylethyl)-l-norvaline Dehydrogenase, domain 2"/>
    <property type="match status" value="1"/>
</dbReference>
<keyword evidence="3" id="KW-1185">Reference proteome</keyword>
<name>A0A930YD71_9ACTN</name>
<dbReference type="InterPro" id="IPR013328">
    <property type="entry name" value="6PGD_dom2"/>
</dbReference>
<dbReference type="GO" id="GO:0050661">
    <property type="term" value="F:NADP binding"/>
    <property type="evidence" value="ECO:0007669"/>
    <property type="project" value="InterPro"/>
</dbReference>
<dbReference type="InterPro" id="IPR051265">
    <property type="entry name" value="HIBADH-related_NP60_sf"/>
</dbReference>
<feature type="domain" description="6-phosphogluconate dehydrogenase NADP-binding" evidence="1">
    <location>
        <begin position="4"/>
        <end position="138"/>
    </location>
</feature>
<dbReference type="InterPro" id="IPR036291">
    <property type="entry name" value="NAD(P)-bd_dom_sf"/>
</dbReference>
<dbReference type="PANTHER" id="PTHR43580">
    <property type="entry name" value="OXIDOREDUCTASE GLYR1-RELATED"/>
    <property type="match status" value="1"/>
</dbReference>
<protein>
    <submittedName>
        <fullName evidence="2">Nuclear transport factor 2 family protein</fullName>
    </submittedName>
</protein>
<dbReference type="SUPFAM" id="SSF48179">
    <property type="entry name" value="6-phosphogluconate dehydrogenase C-terminal domain-like"/>
    <property type="match status" value="1"/>
</dbReference>
<evidence type="ECO:0000313" key="2">
    <source>
        <dbReference type="EMBL" id="MBF4762432.1"/>
    </source>
</evidence>
<gene>
    <name evidence="2" type="ORF">ISU07_04790</name>
</gene>
<proteinExistence type="predicted"/>
<dbReference type="InterPro" id="IPR039437">
    <property type="entry name" value="FrzH/put_lumazine-bd"/>
</dbReference>
<accession>A0A930YD71</accession>
<evidence type="ECO:0000313" key="3">
    <source>
        <dbReference type="Proteomes" id="UP000640489"/>
    </source>
</evidence>